<evidence type="ECO:0000313" key="3">
    <source>
        <dbReference type="Proteomes" id="UP001207408"/>
    </source>
</evidence>
<dbReference type="Proteomes" id="UP001207408">
    <property type="component" value="Unassembled WGS sequence"/>
</dbReference>
<evidence type="ECO:0000313" key="2">
    <source>
        <dbReference type="EMBL" id="MCW3807909.1"/>
    </source>
</evidence>
<dbReference type="AlphaFoldDB" id="A0AAE3SLX4"/>
<name>A0AAE3SLX4_9BACT</name>
<reference evidence="2" key="1">
    <citation type="submission" date="2022-10" db="EMBL/GenBank/DDBJ databases">
        <authorList>
            <person name="Yu W.X."/>
        </authorList>
    </citation>
    <scope>NUCLEOTIDE SEQUENCE</scope>
    <source>
        <strain evidence="2">D04</strain>
    </source>
</reference>
<accession>A0AAE3SLX4</accession>
<protein>
    <submittedName>
        <fullName evidence="2">Crp/Fnr family transcriptional regulator</fullName>
    </submittedName>
</protein>
<dbReference type="EMBL" id="JAPDPI010000068">
    <property type="protein sequence ID" value="MCW3807909.1"/>
    <property type="molecule type" value="Genomic_DNA"/>
</dbReference>
<dbReference type="RefSeq" id="WP_301202404.1">
    <property type="nucleotide sequence ID" value="NZ_JAPDPI010000068.1"/>
</dbReference>
<organism evidence="2 3">
    <name type="scientific">Plebeiibacterium marinum</name>
    <dbReference type="NCBI Taxonomy" id="2992111"/>
    <lineage>
        <taxon>Bacteria</taxon>
        <taxon>Pseudomonadati</taxon>
        <taxon>Bacteroidota</taxon>
        <taxon>Bacteroidia</taxon>
        <taxon>Marinilabiliales</taxon>
        <taxon>Marinilabiliaceae</taxon>
        <taxon>Plebeiibacterium</taxon>
    </lineage>
</organism>
<dbReference type="SUPFAM" id="SSF51206">
    <property type="entry name" value="cAMP-binding domain-like"/>
    <property type="match status" value="1"/>
</dbReference>
<proteinExistence type="predicted"/>
<dbReference type="Gene3D" id="2.60.120.10">
    <property type="entry name" value="Jelly Rolls"/>
    <property type="match status" value="1"/>
</dbReference>
<dbReference type="InterPro" id="IPR000595">
    <property type="entry name" value="cNMP-bd_dom"/>
</dbReference>
<comment type="caution">
    <text evidence="2">The sequence shown here is derived from an EMBL/GenBank/DDBJ whole genome shotgun (WGS) entry which is preliminary data.</text>
</comment>
<keyword evidence="3" id="KW-1185">Reference proteome</keyword>
<dbReference type="CDD" id="cd00038">
    <property type="entry name" value="CAP_ED"/>
    <property type="match status" value="1"/>
</dbReference>
<dbReference type="InterPro" id="IPR014710">
    <property type="entry name" value="RmlC-like_jellyroll"/>
</dbReference>
<feature type="domain" description="Cyclic nucleotide-binding" evidence="1">
    <location>
        <begin position="15"/>
        <end position="119"/>
    </location>
</feature>
<gene>
    <name evidence="2" type="ORF">OM074_19950</name>
</gene>
<dbReference type="Pfam" id="PF00027">
    <property type="entry name" value="cNMP_binding"/>
    <property type="match status" value="1"/>
</dbReference>
<sequence length="193" mass="22833">MEKPDNNKLLYYINKWAHLSKEDESVIKSAFEPVFIKKKQDLLVSGQVCDFLYFITQGCLRSFYIDSKGVEHVYQIRMDNNWIGDIDSYFTRLPSKYNIEALEDSNLLRIPVGRLEQLLVEIPGLERYFRILFQKAYINALNRLNATMWETAMDRYNEMLKEHPEIFQRVSLVHLASYLGITPESLSRIRKQK</sequence>
<dbReference type="InterPro" id="IPR018490">
    <property type="entry name" value="cNMP-bd_dom_sf"/>
</dbReference>
<evidence type="ECO:0000259" key="1">
    <source>
        <dbReference type="PROSITE" id="PS50042"/>
    </source>
</evidence>
<dbReference type="PROSITE" id="PS50042">
    <property type="entry name" value="CNMP_BINDING_3"/>
    <property type="match status" value="1"/>
</dbReference>